<keyword evidence="1" id="KW-0812">Transmembrane</keyword>
<dbReference type="RefSeq" id="WP_018021207.1">
    <property type="nucleotide sequence ID" value="NZ_AQUX01000002.1"/>
</dbReference>
<reference evidence="2 3" key="1">
    <citation type="submission" date="2013-09" db="EMBL/GenBank/DDBJ databases">
        <title>Complete genome sequence of Corynebacterium doosanense CAU 212(T) (=DSM 45436(T)), isolated from activated sludge.</title>
        <authorList>
            <person name="Schaffert L."/>
            <person name="Albersmeier A."/>
            <person name="Kalinowski J."/>
            <person name="Ruckert C."/>
        </authorList>
    </citation>
    <scope>NUCLEOTIDE SEQUENCE [LARGE SCALE GENOMIC DNA]</scope>
    <source>
        <strain evidence="2 3">CAU 212</strain>
    </source>
</reference>
<proteinExistence type="predicted"/>
<evidence type="ECO:0000313" key="3">
    <source>
        <dbReference type="Proteomes" id="UP000029914"/>
    </source>
</evidence>
<dbReference type="OrthoDB" id="4427098at2"/>
<feature type="transmembrane region" description="Helical" evidence="1">
    <location>
        <begin position="114"/>
        <end position="131"/>
    </location>
</feature>
<dbReference type="AlphaFoldDB" id="A0A097IE32"/>
<feature type="transmembrane region" description="Helical" evidence="1">
    <location>
        <begin position="87"/>
        <end position="108"/>
    </location>
</feature>
<keyword evidence="1" id="KW-0472">Membrane</keyword>
<sequence length="140" mass="15124">MTSPADAYRDFRTRKTPVPTPPGVRIAASAFAAFSVAVLTTGMGFPVAVPLALGCVVAAVVIVLRHPYRRELRAYAHAHHVSTTPSVGQLVPLMVWWALLMAAVVFTFPVWGSFLVWLVLFGAASLLLPHIDGSRRLAYA</sequence>
<evidence type="ECO:0000313" key="2">
    <source>
        <dbReference type="EMBL" id="AIT60370.1"/>
    </source>
</evidence>
<keyword evidence="1" id="KW-1133">Transmembrane helix</keyword>
<protein>
    <submittedName>
        <fullName evidence="2">Uncharacterized protein</fullName>
    </submittedName>
</protein>
<dbReference type="Proteomes" id="UP000029914">
    <property type="component" value="Chromosome"/>
</dbReference>
<gene>
    <name evidence="2" type="ORF">CDOO_03255</name>
</gene>
<dbReference type="EMBL" id="CP006764">
    <property type="protein sequence ID" value="AIT60370.1"/>
    <property type="molecule type" value="Genomic_DNA"/>
</dbReference>
<keyword evidence="3" id="KW-1185">Reference proteome</keyword>
<dbReference type="STRING" id="558173.CDOO_03255"/>
<accession>A0A097IE32</accession>
<dbReference type="HOGENOM" id="CLU_1882247_0_0_11"/>
<name>A0A097IE32_9CORY</name>
<dbReference type="KEGG" id="cdo:CDOO_03255"/>
<organism evidence="2 3">
    <name type="scientific">Corynebacterium doosanense CAU 212 = DSM 45436</name>
    <dbReference type="NCBI Taxonomy" id="558173"/>
    <lineage>
        <taxon>Bacteria</taxon>
        <taxon>Bacillati</taxon>
        <taxon>Actinomycetota</taxon>
        <taxon>Actinomycetes</taxon>
        <taxon>Mycobacteriales</taxon>
        <taxon>Corynebacteriaceae</taxon>
        <taxon>Corynebacterium</taxon>
    </lineage>
</organism>
<dbReference type="eggNOG" id="ENOG5031XJX">
    <property type="taxonomic scope" value="Bacteria"/>
</dbReference>
<feature type="transmembrane region" description="Helical" evidence="1">
    <location>
        <begin position="22"/>
        <end position="41"/>
    </location>
</feature>
<evidence type="ECO:0000256" key="1">
    <source>
        <dbReference type="SAM" id="Phobius"/>
    </source>
</evidence>
<feature type="transmembrane region" description="Helical" evidence="1">
    <location>
        <begin position="47"/>
        <end position="66"/>
    </location>
</feature>